<comment type="cofactor">
    <cofactor evidence="12">
        <name>Zn(2+)</name>
        <dbReference type="ChEBI" id="CHEBI:29105"/>
    </cofactor>
    <text evidence="12">Binds 1 zinc ion.</text>
</comment>
<evidence type="ECO:0000256" key="12">
    <source>
        <dbReference type="PIRNR" id="PIRNR006769"/>
    </source>
</evidence>
<dbReference type="EMBL" id="JAASQI010000012">
    <property type="protein sequence ID" value="NIJ60017.1"/>
    <property type="molecule type" value="Genomic_DNA"/>
</dbReference>
<gene>
    <name evidence="14" type="ORF">FHS82_003880</name>
</gene>
<feature type="domain" description="CMP/dCMP-type deaminase" evidence="13">
    <location>
        <begin position="11"/>
        <end position="137"/>
    </location>
</feature>
<dbReference type="PANTHER" id="PTHR38011:SF7">
    <property type="entry name" value="2,5-DIAMINO-6-RIBOSYLAMINO-4(3H)-PYRIMIDINONE 5'-PHOSPHATE REDUCTASE"/>
    <property type="match status" value="1"/>
</dbReference>
<dbReference type="InterPro" id="IPR016192">
    <property type="entry name" value="APOBEC/CMP_deaminase_Zn-bd"/>
</dbReference>
<dbReference type="InterPro" id="IPR002734">
    <property type="entry name" value="RibDG_C"/>
</dbReference>
<dbReference type="PANTHER" id="PTHR38011">
    <property type="entry name" value="DIHYDROFOLATE REDUCTASE FAMILY PROTEIN (AFU_ORTHOLOGUE AFUA_8G06820)"/>
    <property type="match status" value="1"/>
</dbReference>
<keyword evidence="15" id="KW-1185">Reference proteome</keyword>
<keyword evidence="12 14" id="KW-0378">Hydrolase</keyword>
<evidence type="ECO:0000256" key="4">
    <source>
        <dbReference type="ARBA" id="ARBA00005259"/>
    </source>
</evidence>
<dbReference type="GO" id="GO:0008835">
    <property type="term" value="F:diaminohydroxyphosphoribosylaminopyrimidine deaminase activity"/>
    <property type="evidence" value="ECO:0007669"/>
    <property type="project" value="UniProtKB-EC"/>
</dbReference>
<comment type="caution">
    <text evidence="14">The sequence shown here is derived from an EMBL/GenBank/DDBJ whole genome shotgun (WGS) entry which is preliminary data.</text>
</comment>
<evidence type="ECO:0000256" key="5">
    <source>
        <dbReference type="ARBA" id="ARBA00007417"/>
    </source>
</evidence>
<comment type="pathway">
    <text evidence="2 12">Cofactor biosynthesis; riboflavin biosynthesis; 5-amino-6-(D-ribitylamino)uracil from GTP: step 2/4.</text>
</comment>
<dbReference type="EC" id="3.5.4.26" evidence="12"/>
<reference evidence="14 15" key="1">
    <citation type="submission" date="2020-03" db="EMBL/GenBank/DDBJ databases">
        <title>Genomic Encyclopedia of Type Strains, Phase IV (KMG-IV): sequencing the most valuable type-strain genomes for metagenomic binning, comparative biology and taxonomic classification.</title>
        <authorList>
            <person name="Goeker M."/>
        </authorList>
    </citation>
    <scope>NUCLEOTIDE SEQUENCE [LARGE SCALE GENOMIC DNA]</scope>
    <source>
        <strain evidence="14 15">DSM 103870</strain>
    </source>
</reference>
<accession>A0ABX0V474</accession>
<evidence type="ECO:0000256" key="2">
    <source>
        <dbReference type="ARBA" id="ARBA00004882"/>
    </source>
</evidence>
<name>A0ABX0V474_9HYPH</name>
<keyword evidence="11" id="KW-0511">Multifunctional enzyme</keyword>
<keyword evidence="8 12" id="KW-0862">Zinc</keyword>
<dbReference type="Gene3D" id="3.40.430.10">
    <property type="entry name" value="Dihydrofolate Reductase, subunit A"/>
    <property type="match status" value="1"/>
</dbReference>
<comment type="pathway">
    <text evidence="3 12">Cofactor biosynthesis; riboflavin biosynthesis; 5-amino-6-(D-ribitylamino)uracil from GTP: step 3/4.</text>
</comment>
<evidence type="ECO:0000256" key="11">
    <source>
        <dbReference type="ARBA" id="ARBA00023268"/>
    </source>
</evidence>
<sequence length="383" mass="39455">MTSSDDGRQGAIDGRFMREALALGWRQQGLTSPNPSVGSVIVRTVEGAPVVVGLGATQEGGRPHGEPVALAMAGEAARGATMYVSLEPCSHHGRAGPCSDAIIAAGMARVVTGVEDPDPRVAGQGHARMRAAGVTVHTGVLADDAFRMHRGHILRVTLGRPLVTLKLARTADGFAARAAGGRLLITGAAANDQVHLMRVHADAIMVGVGTVLADDPQLTVRLPGLDARSPIRVVLDSTLRLPPDARLVAGASQVPTWVVTTDAAPADREQKLAAAGVVVIRVAAERDGRVSLPAALAALAQRGIARVFSEGGPALAEALAGAGLIDEALMLTGPQALPAGEGGSGLRAIGPALAVALADPAQFRLHETGYWGLDRFEKFERPF</sequence>
<evidence type="ECO:0000256" key="1">
    <source>
        <dbReference type="ARBA" id="ARBA00002151"/>
    </source>
</evidence>
<dbReference type="EC" id="1.1.1.193" evidence="12"/>
<dbReference type="InterPro" id="IPR024072">
    <property type="entry name" value="DHFR-like_dom_sf"/>
</dbReference>
<evidence type="ECO:0000256" key="10">
    <source>
        <dbReference type="ARBA" id="ARBA00023002"/>
    </source>
</evidence>
<protein>
    <recommendedName>
        <fullName evidence="12">Riboflavin biosynthesis protein RibD</fullName>
    </recommendedName>
    <domain>
        <recommendedName>
            <fullName evidence="12">Diaminohydroxyphosphoribosylaminopyrimidine deaminase</fullName>
            <shortName evidence="12">DRAP deaminase</shortName>
            <ecNumber evidence="12">3.5.4.26</ecNumber>
        </recommendedName>
        <alternativeName>
            <fullName evidence="12">Riboflavin-specific deaminase</fullName>
        </alternativeName>
    </domain>
    <domain>
        <recommendedName>
            <fullName evidence="12">5-amino-6-(5-phosphoribosylamino)uracil reductase</fullName>
            <ecNumber evidence="12">1.1.1.193</ecNumber>
        </recommendedName>
        <alternativeName>
            <fullName evidence="12">HTP reductase</fullName>
        </alternativeName>
    </domain>
</protein>
<comment type="similarity">
    <text evidence="5 12">In the C-terminal section; belongs to the HTP reductase family.</text>
</comment>
<comment type="function">
    <text evidence="1 12">Converts 2,5-diamino-6-(ribosylamino)-4(3h)-pyrimidinone 5'-phosphate into 5-amino-6-(ribosylamino)-2,4(1h,3h)-pyrimidinedione 5'-phosphate.</text>
</comment>
<comment type="catalytic activity">
    <reaction evidence="12">
        <text>2,5-diamino-6-hydroxy-4-(5-phosphoribosylamino)-pyrimidine + H2O + H(+) = 5-amino-6-(5-phospho-D-ribosylamino)uracil + NH4(+)</text>
        <dbReference type="Rhea" id="RHEA:21868"/>
        <dbReference type="ChEBI" id="CHEBI:15377"/>
        <dbReference type="ChEBI" id="CHEBI:15378"/>
        <dbReference type="ChEBI" id="CHEBI:28938"/>
        <dbReference type="ChEBI" id="CHEBI:58453"/>
        <dbReference type="ChEBI" id="CHEBI:58614"/>
        <dbReference type="EC" id="3.5.4.26"/>
    </reaction>
</comment>
<dbReference type="PROSITE" id="PS00903">
    <property type="entry name" value="CYT_DCMP_DEAMINASES_1"/>
    <property type="match status" value="1"/>
</dbReference>
<dbReference type="Proteomes" id="UP001429580">
    <property type="component" value="Unassembled WGS sequence"/>
</dbReference>
<keyword evidence="7 12" id="KW-0479">Metal-binding</keyword>
<evidence type="ECO:0000313" key="14">
    <source>
        <dbReference type="EMBL" id="NIJ60017.1"/>
    </source>
</evidence>
<evidence type="ECO:0000256" key="7">
    <source>
        <dbReference type="ARBA" id="ARBA00022723"/>
    </source>
</evidence>
<evidence type="ECO:0000256" key="9">
    <source>
        <dbReference type="ARBA" id="ARBA00022857"/>
    </source>
</evidence>
<dbReference type="RefSeq" id="WP_166955975.1">
    <property type="nucleotide sequence ID" value="NZ_JAASQI010000012.1"/>
</dbReference>
<dbReference type="SUPFAM" id="SSF53597">
    <property type="entry name" value="Dihydrofolate reductase-like"/>
    <property type="match status" value="1"/>
</dbReference>
<evidence type="ECO:0000259" key="13">
    <source>
        <dbReference type="PROSITE" id="PS51747"/>
    </source>
</evidence>
<dbReference type="Pfam" id="PF01872">
    <property type="entry name" value="RibD_C"/>
    <property type="match status" value="1"/>
</dbReference>
<proteinExistence type="inferred from homology"/>
<dbReference type="PROSITE" id="PS51747">
    <property type="entry name" value="CYT_DCMP_DEAMINASES_2"/>
    <property type="match status" value="1"/>
</dbReference>
<dbReference type="InterPro" id="IPR002125">
    <property type="entry name" value="CMP_dCMP_dom"/>
</dbReference>
<dbReference type="Pfam" id="PF00383">
    <property type="entry name" value="dCMP_cyt_deam_1"/>
    <property type="match status" value="1"/>
</dbReference>
<dbReference type="InterPro" id="IPR004794">
    <property type="entry name" value="Eubact_RibD"/>
</dbReference>
<keyword evidence="10 12" id="KW-0560">Oxidoreductase</keyword>
<evidence type="ECO:0000256" key="3">
    <source>
        <dbReference type="ARBA" id="ARBA00004910"/>
    </source>
</evidence>
<evidence type="ECO:0000313" key="15">
    <source>
        <dbReference type="Proteomes" id="UP001429580"/>
    </source>
</evidence>
<dbReference type="Gene3D" id="3.40.140.10">
    <property type="entry name" value="Cytidine Deaminase, domain 2"/>
    <property type="match status" value="1"/>
</dbReference>
<evidence type="ECO:0000256" key="6">
    <source>
        <dbReference type="ARBA" id="ARBA00022619"/>
    </source>
</evidence>
<dbReference type="InterPro" id="IPR050765">
    <property type="entry name" value="Riboflavin_Biosynth_HTPR"/>
</dbReference>
<organism evidence="14 15">
    <name type="scientific">Pseudochelatococcus lubricantis</name>
    <dbReference type="NCBI Taxonomy" id="1538102"/>
    <lineage>
        <taxon>Bacteria</taxon>
        <taxon>Pseudomonadati</taxon>
        <taxon>Pseudomonadota</taxon>
        <taxon>Alphaproteobacteria</taxon>
        <taxon>Hyphomicrobiales</taxon>
        <taxon>Chelatococcaceae</taxon>
        <taxon>Pseudochelatococcus</taxon>
    </lineage>
</organism>
<dbReference type="SUPFAM" id="SSF53927">
    <property type="entry name" value="Cytidine deaminase-like"/>
    <property type="match status" value="1"/>
</dbReference>
<keyword evidence="9 12" id="KW-0521">NADP</keyword>
<evidence type="ECO:0000256" key="8">
    <source>
        <dbReference type="ARBA" id="ARBA00022833"/>
    </source>
</evidence>
<dbReference type="InterPro" id="IPR016193">
    <property type="entry name" value="Cytidine_deaminase-like"/>
</dbReference>
<comment type="similarity">
    <text evidence="4 12">In the N-terminal section; belongs to the cytidine and deoxycytidylate deaminase family.</text>
</comment>
<dbReference type="CDD" id="cd01284">
    <property type="entry name" value="Riboflavin_deaminase-reductase"/>
    <property type="match status" value="1"/>
</dbReference>
<dbReference type="NCBIfam" id="TIGR00326">
    <property type="entry name" value="eubact_ribD"/>
    <property type="match status" value="1"/>
</dbReference>
<dbReference type="GO" id="GO:0008703">
    <property type="term" value="F:5-amino-6-(5-phosphoribosylamino)uracil reductase activity"/>
    <property type="evidence" value="ECO:0007669"/>
    <property type="project" value="UniProtKB-EC"/>
</dbReference>
<keyword evidence="6 12" id="KW-0686">Riboflavin biosynthesis</keyword>
<comment type="catalytic activity">
    <reaction evidence="12">
        <text>5-amino-6-(5-phospho-D-ribitylamino)uracil + NADP(+) = 5-amino-6-(5-phospho-D-ribosylamino)uracil + NADPH + H(+)</text>
        <dbReference type="Rhea" id="RHEA:17845"/>
        <dbReference type="ChEBI" id="CHEBI:15378"/>
        <dbReference type="ChEBI" id="CHEBI:57783"/>
        <dbReference type="ChEBI" id="CHEBI:58349"/>
        <dbReference type="ChEBI" id="CHEBI:58421"/>
        <dbReference type="ChEBI" id="CHEBI:58453"/>
        <dbReference type="EC" id="1.1.1.193"/>
    </reaction>
</comment>
<dbReference type="PIRSF" id="PIRSF006769">
    <property type="entry name" value="RibD"/>
    <property type="match status" value="1"/>
</dbReference>